<dbReference type="EMBL" id="BAAAWD010000014">
    <property type="protein sequence ID" value="GAA3019277.1"/>
    <property type="molecule type" value="Genomic_DNA"/>
</dbReference>
<organism evidence="1 2">
    <name type="scientific">Streptosporangium longisporum</name>
    <dbReference type="NCBI Taxonomy" id="46187"/>
    <lineage>
        <taxon>Bacteria</taxon>
        <taxon>Bacillati</taxon>
        <taxon>Actinomycetota</taxon>
        <taxon>Actinomycetes</taxon>
        <taxon>Streptosporangiales</taxon>
        <taxon>Streptosporangiaceae</taxon>
        <taxon>Streptosporangium</taxon>
    </lineage>
</organism>
<reference evidence="2" key="1">
    <citation type="journal article" date="2019" name="Int. J. Syst. Evol. Microbiol.">
        <title>The Global Catalogue of Microorganisms (GCM) 10K type strain sequencing project: providing services to taxonomists for standard genome sequencing and annotation.</title>
        <authorList>
            <consortium name="The Broad Institute Genomics Platform"/>
            <consortium name="The Broad Institute Genome Sequencing Center for Infectious Disease"/>
            <person name="Wu L."/>
            <person name="Ma J."/>
        </authorList>
    </citation>
    <scope>NUCLEOTIDE SEQUENCE [LARGE SCALE GENOMIC DNA]</scope>
    <source>
        <strain evidence="2">JCM 3106</strain>
    </source>
</reference>
<accession>A0ABN3Y589</accession>
<proteinExistence type="predicted"/>
<comment type="caution">
    <text evidence="1">The sequence shown here is derived from an EMBL/GenBank/DDBJ whole genome shotgun (WGS) entry which is preliminary data.</text>
</comment>
<gene>
    <name evidence="1" type="ORF">GCM10017559_49330</name>
</gene>
<evidence type="ECO:0000313" key="1">
    <source>
        <dbReference type="EMBL" id="GAA3019277.1"/>
    </source>
</evidence>
<sequence>MFDGGGIADTIEEAGSVTVPVLAIATAALLLPSQVGAKFVPANEGIGVTTSVRTIVGTVNTTAR</sequence>
<name>A0ABN3Y589_9ACTN</name>
<keyword evidence="2" id="KW-1185">Reference proteome</keyword>
<dbReference type="Proteomes" id="UP001499930">
    <property type="component" value="Unassembled WGS sequence"/>
</dbReference>
<evidence type="ECO:0000313" key="2">
    <source>
        <dbReference type="Proteomes" id="UP001499930"/>
    </source>
</evidence>
<protein>
    <submittedName>
        <fullName evidence="1">Uncharacterized protein</fullName>
    </submittedName>
</protein>